<evidence type="ECO:0000313" key="2">
    <source>
        <dbReference type="EMBL" id="KAK6521044.1"/>
    </source>
</evidence>
<dbReference type="EMBL" id="JAVHJM010000001">
    <property type="protein sequence ID" value="KAK6521044.1"/>
    <property type="molecule type" value="Genomic_DNA"/>
</dbReference>
<gene>
    <name evidence="2" type="ORF">TWF506_001277</name>
</gene>
<comment type="caution">
    <text evidence="2">The sequence shown here is derived from an EMBL/GenBank/DDBJ whole genome shotgun (WGS) entry which is preliminary data.</text>
</comment>
<organism evidence="2 3">
    <name type="scientific">Arthrobotrys conoides</name>
    <dbReference type="NCBI Taxonomy" id="74498"/>
    <lineage>
        <taxon>Eukaryota</taxon>
        <taxon>Fungi</taxon>
        <taxon>Dikarya</taxon>
        <taxon>Ascomycota</taxon>
        <taxon>Pezizomycotina</taxon>
        <taxon>Orbiliomycetes</taxon>
        <taxon>Orbiliales</taxon>
        <taxon>Orbiliaceae</taxon>
        <taxon>Arthrobotrys</taxon>
    </lineage>
</organism>
<dbReference type="SUPFAM" id="SSF82657">
    <property type="entry name" value="BolA-like"/>
    <property type="match status" value="1"/>
</dbReference>
<dbReference type="InterPro" id="IPR036065">
    <property type="entry name" value="BolA-like_sf"/>
</dbReference>
<dbReference type="GO" id="GO:0005759">
    <property type="term" value="C:mitochondrial matrix"/>
    <property type="evidence" value="ECO:0007669"/>
    <property type="project" value="TreeGrafter"/>
</dbReference>
<dbReference type="InterPro" id="IPR002634">
    <property type="entry name" value="BolA"/>
</dbReference>
<dbReference type="Pfam" id="PF01722">
    <property type="entry name" value="BolA"/>
    <property type="match status" value="1"/>
</dbReference>
<keyword evidence="3" id="KW-1185">Reference proteome</keyword>
<dbReference type="AlphaFoldDB" id="A0AAN8NSW8"/>
<dbReference type="Proteomes" id="UP001307849">
    <property type="component" value="Unassembled WGS sequence"/>
</dbReference>
<protein>
    <submittedName>
        <fullName evidence="2">Uncharacterized protein</fullName>
    </submittedName>
</protein>
<dbReference type="PANTHER" id="PTHR46230">
    <property type="match status" value="1"/>
</dbReference>
<comment type="similarity">
    <text evidence="1">Belongs to the BolA/IbaG family.</text>
</comment>
<accession>A0AAN8NSW8</accession>
<dbReference type="Gene3D" id="3.30.300.90">
    <property type="entry name" value="BolA-like"/>
    <property type="match status" value="1"/>
</dbReference>
<reference evidence="2 3" key="1">
    <citation type="submission" date="2019-10" db="EMBL/GenBank/DDBJ databases">
        <authorList>
            <person name="Palmer J.M."/>
        </authorList>
    </citation>
    <scope>NUCLEOTIDE SEQUENCE [LARGE SCALE GENOMIC DNA]</scope>
    <source>
        <strain evidence="2 3">TWF506</strain>
    </source>
</reference>
<evidence type="ECO:0000256" key="1">
    <source>
        <dbReference type="RuleBase" id="RU003860"/>
    </source>
</evidence>
<name>A0AAN8NSW8_9PEZI</name>
<sequence length="136" mass="15676">MIRVRRLLTTMAASSPTPMEDIIRRKITETLNPIALQIYNDSHKHAHHAPMQGVTSKETHFRLEIVSEAFEKQTQMVRHRSIYALLKDEMSEEGGIHALQLKTRTPKEAGEQVAYKLAKAEEKAEKDEQRRRSLES</sequence>
<proteinExistence type="inferred from homology"/>
<dbReference type="GO" id="GO:0044572">
    <property type="term" value="P:[4Fe-4S] cluster assembly"/>
    <property type="evidence" value="ECO:0007669"/>
    <property type="project" value="TreeGrafter"/>
</dbReference>
<evidence type="ECO:0000313" key="3">
    <source>
        <dbReference type="Proteomes" id="UP001307849"/>
    </source>
</evidence>
<dbReference type="PANTHER" id="PTHR46230:SF7">
    <property type="entry name" value="BOLA-LIKE PROTEIN 1"/>
    <property type="match status" value="1"/>
</dbReference>